<dbReference type="RefSeq" id="WP_106160925.1">
    <property type="nucleotide sequence ID" value="NZ_PVTT01000002.1"/>
</dbReference>
<comment type="caution">
    <text evidence="2">The sequence shown here is derived from an EMBL/GenBank/DDBJ whole genome shotgun (WGS) entry which is preliminary data.</text>
</comment>
<reference evidence="2 3" key="1">
    <citation type="submission" date="2018-03" db="EMBL/GenBank/DDBJ databases">
        <title>Genomic Encyclopedia of Archaeal and Bacterial Type Strains, Phase II (KMG-II): from individual species to whole genera.</title>
        <authorList>
            <person name="Goeker M."/>
        </authorList>
    </citation>
    <scope>NUCLEOTIDE SEQUENCE [LARGE SCALE GENOMIC DNA]</scope>
    <source>
        <strain evidence="2 3">DSM 29318</strain>
    </source>
</reference>
<name>A0A2T0X2Z6_9RHOB</name>
<dbReference type="AlphaFoldDB" id="A0A2T0X2Z6"/>
<dbReference type="SUPFAM" id="SSF54913">
    <property type="entry name" value="GlnB-like"/>
    <property type="match status" value="1"/>
</dbReference>
<protein>
    <submittedName>
        <fullName evidence="2">Divalent cation tolerance protein</fullName>
    </submittedName>
</protein>
<dbReference type="PANTHER" id="PTHR23419:SF8">
    <property type="entry name" value="FI09726P"/>
    <property type="match status" value="1"/>
</dbReference>
<dbReference type="Gene3D" id="3.30.70.120">
    <property type="match status" value="1"/>
</dbReference>
<evidence type="ECO:0000313" key="3">
    <source>
        <dbReference type="Proteomes" id="UP000238801"/>
    </source>
</evidence>
<sequence>MSALLVQTTLPSEGEAGAIARAAVEARLAACAHVDRIASVFRWDGAVREAEEWRVWLKTTAAAREALFALVARLHPYDEPALIALPIVHGAPSFLDWIASETGGPPPAP</sequence>
<organism evidence="2 3">
    <name type="scientific">Hasllibacter halocynthiae</name>
    <dbReference type="NCBI Taxonomy" id="595589"/>
    <lineage>
        <taxon>Bacteria</taxon>
        <taxon>Pseudomonadati</taxon>
        <taxon>Pseudomonadota</taxon>
        <taxon>Alphaproteobacteria</taxon>
        <taxon>Rhodobacterales</taxon>
        <taxon>Roseobacteraceae</taxon>
        <taxon>Hasllibacter</taxon>
    </lineage>
</organism>
<dbReference type="InterPro" id="IPR004323">
    <property type="entry name" value="Ion_tolerance_CutA"/>
</dbReference>
<evidence type="ECO:0000313" key="2">
    <source>
        <dbReference type="EMBL" id="PRY93323.1"/>
    </source>
</evidence>
<comment type="similarity">
    <text evidence="1">Belongs to the CutA family.</text>
</comment>
<proteinExistence type="inferred from homology"/>
<dbReference type="Pfam" id="PF03091">
    <property type="entry name" value="CutA1"/>
    <property type="match status" value="1"/>
</dbReference>
<dbReference type="PANTHER" id="PTHR23419">
    <property type="entry name" value="DIVALENT CATION TOLERANCE CUTA-RELATED"/>
    <property type="match status" value="1"/>
</dbReference>
<evidence type="ECO:0000256" key="1">
    <source>
        <dbReference type="ARBA" id="ARBA00010169"/>
    </source>
</evidence>
<dbReference type="GO" id="GO:0005507">
    <property type="term" value="F:copper ion binding"/>
    <property type="evidence" value="ECO:0007669"/>
    <property type="project" value="TreeGrafter"/>
</dbReference>
<keyword evidence="3" id="KW-1185">Reference proteome</keyword>
<dbReference type="OrthoDB" id="37622at2"/>
<gene>
    <name evidence="2" type="ORF">BCF33_2190</name>
</gene>
<dbReference type="InterPro" id="IPR015867">
    <property type="entry name" value="N-reg_PII/ATP_PRibTrfase_C"/>
</dbReference>
<accession>A0A2T0X2Z6</accession>
<dbReference type="Proteomes" id="UP000238801">
    <property type="component" value="Unassembled WGS sequence"/>
</dbReference>
<dbReference type="InterPro" id="IPR011322">
    <property type="entry name" value="N-reg_PII-like_a/b"/>
</dbReference>
<dbReference type="EMBL" id="PVTT01000002">
    <property type="protein sequence ID" value="PRY93323.1"/>
    <property type="molecule type" value="Genomic_DNA"/>
</dbReference>
<dbReference type="GO" id="GO:0010038">
    <property type="term" value="P:response to metal ion"/>
    <property type="evidence" value="ECO:0007669"/>
    <property type="project" value="InterPro"/>
</dbReference>